<dbReference type="Proteomes" id="UP000310532">
    <property type="component" value="Unassembled WGS sequence"/>
</dbReference>
<proteinExistence type="predicted"/>
<accession>A0A4S2B6F7</accession>
<dbReference type="AlphaFoldDB" id="A0A4S2B6F7"/>
<dbReference type="PROSITE" id="PS50002">
    <property type="entry name" value="SH3"/>
    <property type="match status" value="1"/>
</dbReference>
<dbReference type="Gene3D" id="2.30.30.40">
    <property type="entry name" value="SH3 Domains"/>
    <property type="match status" value="1"/>
</dbReference>
<feature type="domain" description="SH3" evidence="2">
    <location>
        <begin position="34"/>
        <end position="99"/>
    </location>
</feature>
<organism evidence="3 4">
    <name type="scientific">Bacteroides muris</name>
    <name type="common">ex Afrizal et al. 2022</name>
    <dbReference type="NCBI Taxonomy" id="2516960"/>
    <lineage>
        <taxon>Bacteria</taxon>
        <taxon>Pseudomonadati</taxon>
        <taxon>Bacteroidota</taxon>
        <taxon>Bacteroidia</taxon>
        <taxon>Bacteroidales</taxon>
        <taxon>Bacteroidaceae</taxon>
        <taxon>Bacteroides</taxon>
    </lineage>
</organism>
<keyword evidence="1" id="KW-0728">SH3 domain</keyword>
<name>A0A4S2B6F7_9BACE</name>
<evidence type="ECO:0000259" key="2">
    <source>
        <dbReference type="PROSITE" id="PS50002"/>
    </source>
</evidence>
<gene>
    <name evidence="3" type="ORF">E5355_00940</name>
</gene>
<evidence type="ECO:0000256" key="1">
    <source>
        <dbReference type="ARBA" id="ARBA00022443"/>
    </source>
</evidence>
<evidence type="ECO:0000313" key="3">
    <source>
        <dbReference type="EMBL" id="TGY09766.1"/>
    </source>
</evidence>
<sequence length="426" mass="48902">MNVRYLLILCGTFLLFMACKDSPKQKSPSFSKNPNHSYVIAIKSDISVKKEPVEGKLVGFIERGEICELVDSVNGWYKVRLRTGEKGYVNSEFSKVLSHDSIPKEAFESYCPLAEPRVQYGDLSFRVDGNNVFMARAYNSVPEDGDLWKSVYQGATIYYGKIEGNRLVFTRSLSRFDLTLDSLAPSELEEIEPYTAYYSPVERGFIFEGALFKAVDLDEDLNTVSVNEDTGVPHPLSARKGLCIYVNVESVADSEGKFIRFDKVGNILEISEGNESSTTYSYNTERTKYNRSNWGSYIITYSDHKRSDMSSDESDMEGSVEYLFDEQDRIIERKNQVKMIYLTEKFTYTGANLLPDSKSVHDYDETGDYLTTDRYEYLEADEHGNWLKRKVIRTNQVKEYKENGESFSIKTEPERIETQSLKYFNN</sequence>
<evidence type="ECO:0000313" key="4">
    <source>
        <dbReference type="Proteomes" id="UP000310532"/>
    </source>
</evidence>
<protein>
    <submittedName>
        <fullName evidence="3">SH3 domain-containing protein</fullName>
    </submittedName>
</protein>
<dbReference type="InterPro" id="IPR001452">
    <property type="entry name" value="SH3_domain"/>
</dbReference>
<dbReference type="RefSeq" id="WP_136008791.1">
    <property type="nucleotide sequence ID" value="NZ_SRYZ01000001.1"/>
</dbReference>
<dbReference type="Pfam" id="PF08239">
    <property type="entry name" value="SH3_3"/>
    <property type="match status" value="1"/>
</dbReference>
<dbReference type="InterPro" id="IPR003646">
    <property type="entry name" value="SH3-like_bac-type"/>
</dbReference>
<keyword evidence="4" id="KW-1185">Reference proteome</keyword>
<reference evidence="3 4" key="1">
    <citation type="submission" date="2019-04" db="EMBL/GenBank/DDBJ databases">
        <title>Microbes associate with the intestines of laboratory mice.</title>
        <authorList>
            <person name="Navarre W."/>
            <person name="Wong E."/>
            <person name="Huang K."/>
            <person name="Tropini C."/>
            <person name="Ng K."/>
            <person name="Yu B."/>
        </authorList>
    </citation>
    <scope>NUCLEOTIDE SEQUENCE [LARGE SCALE GENOMIC DNA]</scope>
    <source>
        <strain evidence="3 4">NM69_E16B</strain>
    </source>
</reference>
<dbReference type="PROSITE" id="PS51257">
    <property type="entry name" value="PROKAR_LIPOPROTEIN"/>
    <property type="match status" value="1"/>
</dbReference>
<comment type="caution">
    <text evidence="3">The sequence shown here is derived from an EMBL/GenBank/DDBJ whole genome shotgun (WGS) entry which is preliminary data.</text>
</comment>
<dbReference type="EMBL" id="SRYZ01000001">
    <property type="protein sequence ID" value="TGY09766.1"/>
    <property type="molecule type" value="Genomic_DNA"/>
</dbReference>